<dbReference type="PANTHER" id="PTHR46091:SF3">
    <property type="entry name" value="AMINE OXIDASE DOMAIN-CONTAINING PROTEIN"/>
    <property type="match status" value="1"/>
</dbReference>
<keyword evidence="4" id="KW-0274">FAD</keyword>
<keyword evidence="3" id="KW-0732">Signal</keyword>
<evidence type="ECO:0000256" key="5">
    <source>
        <dbReference type="ARBA" id="ARBA00022857"/>
    </source>
</evidence>
<dbReference type="PANTHER" id="PTHR46091">
    <property type="entry name" value="BLR7054 PROTEIN"/>
    <property type="match status" value="1"/>
</dbReference>
<dbReference type="Gene3D" id="3.50.50.60">
    <property type="entry name" value="FAD/NAD(P)-binding domain"/>
    <property type="match status" value="1"/>
</dbReference>
<dbReference type="InterPro" id="IPR036188">
    <property type="entry name" value="FAD/NAD-bd_sf"/>
</dbReference>
<accession>A0A7S2LA22</accession>
<gene>
    <name evidence="7" type="ORF">SMAR0320_LOCUS10018</name>
</gene>
<dbReference type="SUPFAM" id="SSF51905">
    <property type="entry name" value="FAD/NAD(P)-binding domain"/>
    <property type="match status" value="1"/>
</dbReference>
<evidence type="ECO:0000313" key="7">
    <source>
        <dbReference type="EMBL" id="CAD9600111.1"/>
    </source>
</evidence>
<evidence type="ECO:0000256" key="2">
    <source>
        <dbReference type="ARBA" id="ARBA00022630"/>
    </source>
</evidence>
<dbReference type="AlphaFoldDB" id="A0A7S2LA22"/>
<evidence type="ECO:0000256" key="1">
    <source>
        <dbReference type="ARBA" id="ARBA00005855"/>
    </source>
</evidence>
<evidence type="ECO:0000256" key="3">
    <source>
        <dbReference type="ARBA" id="ARBA00022729"/>
    </source>
</evidence>
<dbReference type="EMBL" id="HBGZ01014028">
    <property type="protein sequence ID" value="CAD9600111.1"/>
    <property type="molecule type" value="Transcribed_RNA"/>
</dbReference>
<dbReference type="InterPro" id="IPR052206">
    <property type="entry name" value="Retinol_saturase"/>
</dbReference>
<proteinExistence type="inferred from homology"/>
<sequence>MAHYMEGAAFTVGPTGNISIRNSSVLRNFGGEVLCDATVEQIIIENGRAVGVLVRNTSAGQDGKITEIRAKNIVCATFVFNLHNKLLPPDHPSVKEFRDETKRTIEHLFCKIRGEAAELEVPTHNLWYFNSYDMDQAFDQYYADPVAHRPPTVYIGFP</sequence>
<keyword evidence="2" id="KW-0285">Flavoprotein</keyword>
<evidence type="ECO:0008006" key="8">
    <source>
        <dbReference type="Google" id="ProtNLM"/>
    </source>
</evidence>
<comment type="similarity">
    <text evidence="1">Belongs to the carotenoid/retinoid oxidoreductase family. CrtISO subfamily.</text>
</comment>
<keyword evidence="6" id="KW-0520">NAD</keyword>
<reference evidence="7" key="1">
    <citation type="submission" date="2021-01" db="EMBL/GenBank/DDBJ databases">
        <authorList>
            <person name="Corre E."/>
            <person name="Pelletier E."/>
            <person name="Niang G."/>
            <person name="Scheremetjew M."/>
            <person name="Finn R."/>
            <person name="Kale V."/>
            <person name="Holt S."/>
            <person name="Cochrane G."/>
            <person name="Meng A."/>
            <person name="Brown T."/>
            <person name="Cohen L."/>
        </authorList>
    </citation>
    <scope>NUCLEOTIDE SEQUENCE</scope>
    <source>
        <strain evidence="7">SM1012Den-03</strain>
    </source>
</reference>
<evidence type="ECO:0000256" key="4">
    <source>
        <dbReference type="ARBA" id="ARBA00022827"/>
    </source>
</evidence>
<keyword evidence="5" id="KW-0521">NADP</keyword>
<organism evidence="7">
    <name type="scientific">Skeletonema marinoi</name>
    <dbReference type="NCBI Taxonomy" id="267567"/>
    <lineage>
        <taxon>Eukaryota</taxon>
        <taxon>Sar</taxon>
        <taxon>Stramenopiles</taxon>
        <taxon>Ochrophyta</taxon>
        <taxon>Bacillariophyta</taxon>
        <taxon>Coscinodiscophyceae</taxon>
        <taxon>Thalassiosirophycidae</taxon>
        <taxon>Thalassiosirales</taxon>
        <taxon>Skeletonemataceae</taxon>
        <taxon>Skeletonema</taxon>
        <taxon>Skeletonema marinoi-dohrnii complex</taxon>
    </lineage>
</organism>
<name>A0A7S2LA22_9STRA</name>
<protein>
    <recommendedName>
        <fullName evidence="8">Amine oxidase domain-containing protein</fullName>
    </recommendedName>
</protein>
<evidence type="ECO:0000256" key="6">
    <source>
        <dbReference type="ARBA" id="ARBA00023027"/>
    </source>
</evidence>